<dbReference type="InterPro" id="IPR046668">
    <property type="entry name" value="DUF6538"/>
</dbReference>
<evidence type="ECO:0000259" key="2">
    <source>
        <dbReference type="Pfam" id="PF20172"/>
    </source>
</evidence>
<dbReference type="OrthoDB" id="9784724at2"/>
<dbReference type="AlphaFoldDB" id="A0A494TJU2"/>
<sequence>MTMCTYLDQVGATYYFRRSVPDDIRGKLLTANGNPRSEFKISLKTKDRETAKRLIPAHTIETDRVFAEARSIVHAPAPAPRISNPADWITERELNGIAQLDADNSRREDKREKLEPMIAFLEGRLSGSTEQMSPELRAMKFIRDDEIYSRRLVEDALRVLRAETAELWKNAASDAPTAPDPKAQPSRPYP</sequence>
<evidence type="ECO:0000313" key="4">
    <source>
        <dbReference type="Proteomes" id="UP000276254"/>
    </source>
</evidence>
<feature type="region of interest" description="Disordered" evidence="1">
    <location>
        <begin position="169"/>
        <end position="190"/>
    </location>
</feature>
<dbReference type="KEGG" id="spha:D3Y57_16815"/>
<accession>A0A494TJU2</accession>
<reference evidence="3 4" key="1">
    <citation type="submission" date="2018-09" db="EMBL/GenBank/DDBJ databases">
        <title>Sphingomonas peninsula sp. nov., isolated from fildes peninsula, Antarctic soil.</title>
        <authorList>
            <person name="Yingchao G."/>
        </authorList>
    </citation>
    <scope>NUCLEOTIDE SEQUENCE [LARGE SCALE GENOMIC DNA]</scope>
    <source>
        <strain evidence="3 4">YZ-8</strain>
    </source>
</reference>
<keyword evidence="4" id="KW-1185">Reference proteome</keyword>
<organism evidence="3 4">
    <name type="scientific">Sphingomonas paeninsulae</name>
    <dbReference type="NCBI Taxonomy" id="2319844"/>
    <lineage>
        <taxon>Bacteria</taxon>
        <taxon>Pseudomonadati</taxon>
        <taxon>Pseudomonadota</taxon>
        <taxon>Alphaproteobacteria</taxon>
        <taxon>Sphingomonadales</taxon>
        <taxon>Sphingomonadaceae</taxon>
        <taxon>Sphingomonas</taxon>
    </lineage>
</organism>
<dbReference type="EMBL" id="CP032829">
    <property type="protein sequence ID" value="AYJ87293.1"/>
    <property type="molecule type" value="Genomic_DNA"/>
</dbReference>
<evidence type="ECO:0000256" key="1">
    <source>
        <dbReference type="SAM" id="MobiDB-lite"/>
    </source>
</evidence>
<gene>
    <name evidence="3" type="ORF">D3Y57_16815</name>
</gene>
<dbReference type="Pfam" id="PF20172">
    <property type="entry name" value="DUF6538"/>
    <property type="match status" value="1"/>
</dbReference>
<feature type="domain" description="DUF6538" evidence="2">
    <location>
        <begin position="6"/>
        <end position="70"/>
    </location>
</feature>
<dbReference type="Proteomes" id="UP000276254">
    <property type="component" value="Chromosome"/>
</dbReference>
<protein>
    <recommendedName>
        <fullName evidence="2">DUF6538 domain-containing protein</fullName>
    </recommendedName>
</protein>
<name>A0A494TJU2_SPHPE</name>
<evidence type="ECO:0000313" key="3">
    <source>
        <dbReference type="EMBL" id="AYJ87293.1"/>
    </source>
</evidence>
<proteinExistence type="predicted"/>